<accession>A0ABU6JIM4</accession>
<organism evidence="1 2">
    <name type="scientific">Noviherbaspirillum album</name>
    <dbReference type="NCBI Taxonomy" id="3080276"/>
    <lineage>
        <taxon>Bacteria</taxon>
        <taxon>Pseudomonadati</taxon>
        <taxon>Pseudomonadota</taxon>
        <taxon>Betaproteobacteria</taxon>
        <taxon>Burkholderiales</taxon>
        <taxon>Oxalobacteraceae</taxon>
        <taxon>Noviherbaspirillum</taxon>
    </lineage>
</organism>
<proteinExistence type="predicted"/>
<protein>
    <recommendedName>
        <fullName evidence="3">C2H2-type domain-containing protein</fullName>
    </recommendedName>
</protein>
<evidence type="ECO:0008006" key="3">
    <source>
        <dbReference type="Google" id="ProtNLM"/>
    </source>
</evidence>
<name>A0ABU6JIM4_9BURK</name>
<reference evidence="1 2" key="1">
    <citation type="submission" date="2023-10" db="EMBL/GenBank/DDBJ databases">
        <title>Noviherbaspirillum sp. CPCC 100848 genome assembly.</title>
        <authorList>
            <person name="Li X.Y."/>
            <person name="Fang X.M."/>
        </authorList>
    </citation>
    <scope>NUCLEOTIDE SEQUENCE [LARGE SCALE GENOMIC DNA]</scope>
    <source>
        <strain evidence="1 2">CPCC 100848</strain>
    </source>
</reference>
<dbReference type="EMBL" id="JAWIIV010000059">
    <property type="protein sequence ID" value="MEC4723548.1"/>
    <property type="molecule type" value="Genomic_DNA"/>
</dbReference>
<evidence type="ECO:0000313" key="1">
    <source>
        <dbReference type="EMBL" id="MEC4723548.1"/>
    </source>
</evidence>
<dbReference type="RefSeq" id="WP_326510162.1">
    <property type="nucleotide sequence ID" value="NZ_JAWIIV010000059.1"/>
</dbReference>
<evidence type="ECO:0000313" key="2">
    <source>
        <dbReference type="Proteomes" id="UP001352263"/>
    </source>
</evidence>
<sequence length="246" mass="28097">MRKWTEAEVTRGRCELEFHAATLLGQMVFEFSRLDMALGLCLVWVDGGKWLETLTETVMEENFHTRLTRLEKQVLERTPDESEVRTVYLQWITDANRLRAVRNEWIHGRWGVDHIAEKVVNVIGLPTSTQQRSTAYGLAELEATLAQMIELQHVLGRLREKWPLQLHRPAEEEGAIRALKNSADQSRLEKCSQCTALIRPDRLAKHIRKAHAKKSLTTSPFSGIARCTVCNFPAIPGDSVCFTHAR</sequence>
<comment type="caution">
    <text evidence="1">The sequence shown here is derived from an EMBL/GenBank/DDBJ whole genome shotgun (WGS) entry which is preliminary data.</text>
</comment>
<dbReference type="Proteomes" id="UP001352263">
    <property type="component" value="Unassembled WGS sequence"/>
</dbReference>
<keyword evidence="2" id="KW-1185">Reference proteome</keyword>
<gene>
    <name evidence="1" type="ORF">RY831_30880</name>
</gene>